<dbReference type="InterPro" id="IPR036388">
    <property type="entry name" value="WH-like_DNA-bd_sf"/>
</dbReference>
<accession>A0ABW5NH42</accession>
<sequence length="181" mass="21460">MDERALLIRYKTTGNLESLGALYTPYMSLLYGVCYKYLQDRDRSEDAVMQIFEELIDKLRHHEVDNFKSWLYVYARNYCLMELRRDKKQNTVSMEDNLSDAEAKLADSDPLSWEEQDFEKLEVCLAGLADEQQQCVRLFYLERKCYKDIVEETGYPLSKVKSYIQNGKRNLKLCMEKRDGK</sequence>
<protein>
    <submittedName>
        <fullName evidence="8">RNA polymerase sigma factor</fullName>
    </submittedName>
</protein>
<dbReference type="InterPro" id="IPR013324">
    <property type="entry name" value="RNA_pol_sigma_r3/r4-like"/>
</dbReference>
<feature type="domain" description="RNA polymerase sigma factor 70 region 4 type 2" evidence="7">
    <location>
        <begin position="119"/>
        <end position="171"/>
    </location>
</feature>
<dbReference type="InterPro" id="IPR013325">
    <property type="entry name" value="RNA_pol_sigma_r2"/>
</dbReference>
<dbReference type="InterPro" id="IPR039425">
    <property type="entry name" value="RNA_pol_sigma-70-like"/>
</dbReference>
<comment type="caution">
    <text evidence="8">The sequence shown here is derived from an EMBL/GenBank/DDBJ whole genome shotgun (WGS) entry which is preliminary data.</text>
</comment>
<dbReference type="PANTHER" id="PTHR43133">
    <property type="entry name" value="RNA POLYMERASE ECF-TYPE SIGMA FACTO"/>
    <property type="match status" value="1"/>
</dbReference>
<dbReference type="Proteomes" id="UP001597393">
    <property type="component" value="Unassembled WGS sequence"/>
</dbReference>
<dbReference type="Gene3D" id="1.10.1740.10">
    <property type="match status" value="1"/>
</dbReference>
<dbReference type="InterPro" id="IPR007627">
    <property type="entry name" value="RNA_pol_sigma70_r2"/>
</dbReference>
<keyword evidence="9" id="KW-1185">Reference proteome</keyword>
<dbReference type="InterPro" id="IPR013249">
    <property type="entry name" value="RNA_pol_sigma70_r4_t2"/>
</dbReference>
<keyword evidence="4" id="KW-0238">DNA-binding</keyword>
<dbReference type="SUPFAM" id="SSF88659">
    <property type="entry name" value="Sigma3 and sigma4 domains of RNA polymerase sigma factors"/>
    <property type="match status" value="1"/>
</dbReference>
<evidence type="ECO:0000256" key="1">
    <source>
        <dbReference type="ARBA" id="ARBA00010641"/>
    </source>
</evidence>
<feature type="domain" description="RNA polymerase sigma-70 region 2" evidence="6">
    <location>
        <begin position="22"/>
        <end position="88"/>
    </location>
</feature>
<keyword evidence="5" id="KW-0804">Transcription</keyword>
<evidence type="ECO:0000259" key="6">
    <source>
        <dbReference type="Pfam" id="PF04542"/>
    </source>
</evidence>
<evidence type="ECO:0000256" key="4">
    <source>
        <dbReference type="ARBA" id="ARBA00023125"/>
    </source>
</evidence>
<evidence type="ECO:0000313" key="8">
    <source>
        <dbReference type="EMBL" id="MFD2597963.1"/>
    </source>
</evidence>
<evidence type="ECO:0000313" key="9">
    <source>
        <dbReference type="Proteomes" id="UP001597393"/>
    </source>
</evidence>
<keyword evidence="3" id="KW-0731">Sigma factor</keyword>
<keyword evidence="2" id="KW-0805">Transcription regulation</keyword>
<reference evidence="9" key="1">
    <citation type="journal article" date="2019" name="Int. J. Syst. Evol. Microbiol.">
        <title>The Global Catalogue of Microorganisms (GCM) 10K type strain sequencing project: providing services to taxonomists for standard genome sequencing and annotation.</title>
        <authorList>
            <consortium name="The Broad Institute Genomics Platform"/>
            <consortium name="The Broad Institute Genome Sequencing Center for Infectious Disease"/>
            <person name="Wu L."/>
            <person name="Ma J."/>
        </authorList>
    </citation>
    <scope>NUCLEOTIDE SEQUENCE [LARGE SCALE GENOMIC DNA]</scope>
    <source>
        <strain evidence="9">KCTC 42248</strain>
    </source>
</reference>
<dbReference type="InterPro" id="IPR014284">
    <property type="entry name" value="RNA_pol_sigma-70_dom"/>
</dbReference>
<proteinExistence type="inferred from homology"/>
<evidence type="ECO:0000256" key="5">
    <source>
        <dbReference type="ARBA" id="ARBA00023163"/>
    </source>
</evidence>
<name>A0ABW5NH42_9SPHI</name>
<organism evidence="8 9">
    <name type="scientific">Sphingobacterium corticis</name>
    <dbReference type="NCBI Taxonomy" id="1812823"/>
    <lineage>
        <taxon>Bacteria</taxon>
        <taxon>Pseudomonadati</taxon>
        <taxon>Bacteroidota</taxon>
        <taxon>Sphingobacteriia</taxon>
        <taxon>Sphingobacteriales</taxon>
        <taxon>Sphingobacteriaceae</taxon>
        <taxon>Sphingobacterium</taxon>
    </lineage>
</organism>
<dbReference type="RefSeq" id="WP_380867436.1">
    <property type="nucleotide sequence ID" value="NZ_JBHUMA010000004.1"/>
</dbReference>
<evidence type="ECO:0000256" key="3">
    <source>
        <dbReference type="ARBA" id="ARBA00023082"/>
    </source>
</evidence>
<evidence type="ECO:0000256" key="2">
    <source>
        <dbReference type="ARBA" id="ARBA00023015"/>
    </source>
</evidence>
<dbReference type="SUPFAM" id="SSF88946">
    <property type="entry name" value="Sigma2 domain of RNA polymerase sigma factors"/>
    <property type="match status" value="1"/>
</dbReference>
<dbReference type="Gene3D" id="1.10.10.10">
    <property type="entry name" value="Winged helix-like DNA-binding domain superfamily/Winged helix DNA-binding domain"/>
    <property type="match status" value="1"/>
</dbReference>
<dbReference type="Pfam" id="PF04542">
    <property type="entry name" value="Sigma70_r2"/>
    <property type="match status" value="1"/>
</dbReference>
<dbReference type="Pfam" id="PF08281">
    <property type="entry name" value="Sigma70_r4_2"/>
    <property type="match status" value="1"/>
</dbReference>
<dbReference type="PANTHER" id="PTHR43133:SF8">
    <property type="entry name" value="RNA POLYMERASE SIGMA FACTOR HI_1459-RELATED"/>
    <property type="match status" value="1"/>
</dbReference>
<gene>
    <name evidence="8" type="ORF">ACFSQ3_03280</name>
</gene>
<comment type="similarity">
    <text evidence="1">Belongs to the sigma-70 factor family. ECF subfamily.</text>
</comment>
<evidence type="ECO:0000259" key="7">
    <source>
        <dbReference type="Pfam" id="PF08281"/>
    </source>
</evidence>
<dbReference type="EMBL" id="JBHUMA010000004">
    <property type="protein sequence ID" value="MFD2597963.1"/>
    <property type="molecule type" value="Genomic_DNA"/>
</dbReference>
<dbReference type="NCBIfam" id="TIGR02937">
    <property type="entry name" value="sigma70-ECF"/>
    <property type="match status" value="1"/>
</dbReference>